<evidence type="ECO:0000313" key="3">
    <source>
        <dbReference type="Proteomes" id="UP000886667"/>
    </source>
</evidence>
<evidence type="ECO:0000256" key="1">
    <source>
        <dbReference type="SAM" id="Phobius"/>
    </source>
</evidence>
<dbReference type="Pfam" id="PF04403">
    <property type="entry name" value="PqiA"/>
    <property type="match status" value="1"/>
</dbReference>
<dbReference type="AlphaFoldDB" id="A0A9E4N3C8"/>
<evidence type="ECO:0000313" key="2">
    <source>
        <dbReference type="EMBL" id="MCG7945622.1"/>
    </source>
</evidence>
<feature type="transmembrane region" description="Helical" evidence="1">
    <location>
        <begin position="12"/>
        <end position="38"/>
    </location>
</feature>
<feature type="transmembrane region" description="Helical" evidence="1">
    <location>
        <begin position="58"/>
        <end position="83"/>
    </location>
</feature>
<protein>
    <submittedName>
        <fullName evidence="2">Paraquat-inducible protein A</fullName>
    </submittedName>
</protein>
<accession>A0A9E4N3C8</accession>
<gene>
    <name evidence="2" type="ORF">JAZ07_04665</name>
</gene>
<name>A0A9E4N3C8_9GAMM</name>
<dbReference type="InterPro" id="IPR007498">
    <property type="entry name" value="PqiA-like"/>
</dbReference>
<keyword evidence="1" id="KW-0812">Transmembrane</keyword>
<comment type="caution">
    <text evidence="2">The sequence shown here is derived from an EMBL/GenBank/DDBJ whole genome shotgun (WGS) entry which is preliminary data.</text>
</comment>
<keyword evidence="1" id="KW-1133">Transmembrane helix</keyword>
<keyword evidence="1" id="KW-0472">Membrane</keyword>
<dbReference type="Proteomes" id="UP000886667">
    <property type="component" value="Unassembled WGS sequence"/>
</dbReference>
<organism evidence="2 3">
    <name type="scientific">Candidatus Thiodiazotropha taylori</name>
    <dbReference type="NCBI Taxonomy" id="2792791"/>
    <lineage>
        <taxon>Bacteria</taxon>
        <taxon>Pseudomonadati</taxon>
        <taxon>Pseudomonadota</taxon>
        <taxon>Gammaproteobacteria</taxon>
        <taxon>Chromatiales</taxon>
        <taxon>Sedimenticolaceae</taxon>
        <taxon>Candidatus Thiodiazotropha</taxon>
    </lineage>
</organism>
<dbReference type="EMBL" id="JAEPCM010000131">
    <property type="protein sequence ID" value="MCG7945622.1"/>
    <property type="molecule type" value="Genomic_DNA"/>
</dbReference>
<sequence length="90" mass="10245">MEIPLPAARRLMLLLLLSSGFLIAGLWLPMLTLTKFLFIANSFSVISGVVELYNRDQWFLFVAVGLFNVLLPLFKLVFLFLLLRSRQIGS</sequence>
<reference evidence="2" key="1">
    <citation type="journal article" date="2021" name="Proc. Natl. Acad. Sci. U.S.A.">
        <title>Global biogeography of chemosynthetic symbionts reveals both localized and globally distributed symbiont groups. .</title>
        <authorList>
            <person name="Osvatic J.T."/>
            <person name="Wilkins L.G.E."/>
            <person name="Leibrecht L."/>
            <person name="Leray M."/>
            <person name="Zauner S."/>
            <person name="Polzin J."/>
            <person name="Camacho Y."/>
            <person name="Gros O."/>
            <person name="van Gils J.A."/>
            <person name="Eisen J.A."/>
            <person name="Petersen J.M."/>
            <person name="Yuen B."/>
        </authorList>
    </citation>
    <scope>NUCLEOTIDE SEQUENCE</scope>
    <source>
        <strain evidence="2">MAGclacostrist064TRANS</strain>
    </source>
</reference>
<proteinExistence type="predicted"/>
<feature type="non-terminal residue" evidence="2">
    <location>
        <position position="90"/>
    </location>
</feature>